<evidence type="ECO:0000313" key="6">
    <source>
        <dbReference type="Proteomes" id="UP000528322"/>
    </source>
</evidence>
<dbReference type="InterPro" id="IPR029061">
    <property type="entry name" value="THDP-binding"/>
</dbReference>
<dbReference type="SUPFAM" id="SSF52922">
    <property type="entry name" value="TK C-terminal domain-like"/>
    <property type="match status" value="1"/>
</dbReference>
<comment type="caution">
    <text evidence="5">The sequence shown here is derived from an EMBL/GenBank/DDBJ whole genome shotgun (WGS) entry which is preliminary data.</text>
</comment>
<evidence type="ECO:0000259" key="3">
    <source>
        <dbReference type="Pfam" id="PF01855"/>
    </source>
</evidence>
<dbReference type="Gene3D" id="3.40.50.970">
    <property type="match status" value="1"/>
</dbReference>
<accession>A0A7W7Y608</accession>
<dbReference type="EC" id="1.2.7.11" evidence="5"/>
<dbReference type="SUPFAM" id="SSF52518">
    <property type="entry name" value="Thiamin diphosphate-binding fold (THDP-binding)"/>
    <property type="match status" value="1"/>
</dbReference>
<keyword evidence="1 5" id="KW-0560">Oxidoreductase</keyword>
<reference evidence="5 6" key="1">
    <citation type="submission" date="2020-08" db="EMBL/GenBank/DDBJ databases">
        <title>Genomic Encyclopedia of Type Strains, Phase IV (KMG-IV): sequencing the most valuable type-strain genomes for metagenomic binning, comparative biology and taxonomic classification.</title>
        <authorList>
            <person name="Goeker M."/>
        </authorList>
    </citation>
    <scope>NUCLEOTIDE SEQUENCE [LARGE SCALE GENOMIC DNA]</scope>
    <source>
        <strain evidence="5 6">DSM 22071</strain>
    </source>
</reference>
<dbReference type="GO" id="GO:0047553">
    <property type="term" value="F:2-oxoglutarate synthase activity"/>
    <property type="evidence" value="ECO:0007669"/>
    <property type="project" value="UniProtKB-EC"/>
</dbReference>
<dbReference type="NCBIfam" id="TIGR03710">
    <property type="entry name" value="OAFO_sf"/>
    <property type="match status" value="1"/>
</dbReference>
<dbReference type="Pfam" id="PF01855">
    <property type="entry name" value="POR_N"/>
    <property type="match status" value="1"/>
</dbReference>
<dbReference type="GO" id="GO:0006979">
    <property type="term" value="P:response to oxidative stress"/>
    <property type="evidence" value="ECO:0007669"/>
    <property type="project" value="TreeGrafter"/>
</dbReference>
<feature type="domain" description="Pyruvate:ferredoxin oxidoreductase core" evidence="4">
    <location>
        <begin position="510"/>
        <end position="591"/>
    </location>
</feature>
<dbReference type="InterPro" id="IPR002869">
    <property type="entry name" value="Pyrv_flavodox_OxRed_cen"/>
</dbReference>
<organism evidence="5 6">
    <name type="scientific">Desulfurispira natronophila</name>
    <dbReference type="NCBI Taxonomy" id="682562"/>
    <lineage>
        <taxon>Bacteria</taxon>
        <taxon>Pseudomonadati</taxon>
        <taxon>Chrysiogenota</taxon>
        <taxon>Chrysiogenia</taxon>
        <taxon>Chrysiogenales</taxon>
        <taxon>Chrysiogenaceae</taxon>
        <taxon>Desulfurispira</taxon>
    </lineage>
</organism>
<dbReference type="InterPro" id="IPR009014">
    <property type="entry name" value="Transketo_C/PFOR_II"/>
</dbReference>
<dbReference type="InterPro" id="IPR002880">
    <property type="entry name" value="Pyrv_Fd/Flavodoxin_OxRdtase_N"/>
</dbReference>
<dbReference type="SUPFAM" id="SSF53323">
    <property type="entry name" value="Pyruvate-ferredoxin oxidoreductase, PFOR, domain III"/>
    <property type="match status" value="1"/>
</dbReference>
<dbReference type="InterPro" id="IPR022367">
    <property type="entry name" value="2-oxoacid/accept_OxRdtase_asu"/>
</dbReference>
<feature type="domain" description="Pyruvate flavodoxin/ferredoxin oxidoreductase pyrimidine binding" evidence="3">
    <location>
        <begin position="258"/>
        <end position="466"/>
    </location>
</feature>
<dbReference type="PANTHER" id="PTHR32154:SF20">
    <property type="entry name" value="2-OXOGLUTARATE OXIDOREDUCTASE SUBUNIT KORA"/>
    <property type="match status" value="1"/>
</dbReference>
<dbReference type="Proteomes" id="UP000528322">
    <property type="component" value="Unassembled WGS sequence"/>
</dbReference>
<keyword evidence="6" id="KW-1185">Reference proteome</keyword>
<sequence>MSQVKEKDVDQVVIKFTGDSGDGMQLVGNQLTALSALSGNDVNSLPDYPSEIRAPAGTVAGISGFQIALGSKKIHTAGDYPDVLVAMNPAAVKHSYHFVAKGGMIITDSDTYTEKALEKAGFTSDPREDGTLAGYDVKAIPFTTLTREALKDVDMPAKDKDRSKNFFVLGVLCWLFNKNPDEVINFIHTKFGKLPVVMQANDAAFKAGFNYGETTVMFQSRYKLNAASIEPGLYRNITGNEAAALGIAAASKKSGLPIVFGSYPITPSTEIFQEGSKLKNFDVITMQMEDEIAGICAAIGGSLSGKLGVTNTSGPGLALKGEALGMAVMMEIPLVVIDVQRGGPSTGLPTKTEQSDLLQAMYGRNGDSPLPILAASTPDDCFDATFEACSIALKYMTPVVLLTDGYIGQGSCPWKVPKESELPDIPVKFIDDPDYDYKPYRRDSKTLAREWAIPGAKNLQHRIGSLEKDALTGAVSHVPQNHQVMTDTRMAKVANIEVPDCEINGADSGDLLVISWGGTFGAVKGAVDRVMAEGKSVSSINLRWINPMPKNLGKAISRFKKVLIPELNTGQLATLIRSRYLVDVETLSKVKGDPFREYEVVDKIKEVLGE</sequence>
<dbReference type="Pfam" id="PF01558">
    <property type="entry name" value="POR"/>
    <property type="match status" value="1"/>
</dbReference>
<evidence type="ECO:0000256" key="1">
    <source>
        <dbReference type="ARBA" id="ARBA00023002"/>
    </source>
</evidence>
<dbReference type="EMBL" id="JACHID010000015">
    <property type="protein sequence ID" value="MBB5022750.1"/>
    <property type="molecule type" value="Genomic_DNA"/>
</dbReference>
<dbReference type="AlphaFoldDB" id="A0A7W7Y608"/>
<dbReference type="InterPro" id="IPR019752">
    <property type="entry name" value="Pyrv/ketoisovalerate_OxRed_cat"/>
</dbReference>
<evidence type="ECO:0000259" key="4">
    <source>
        <dbReference type="Pfam" id="PF17147"/>
    </source>
</evidence>
<dbReference type="InterPro" id="IPR033412">
    <property type="entry name" value="PFOR_II"/>
</dbReference>
<dbReference type="Gene3D" id="3.40.50.920">
    <property type="match status" value="1"/>
</dbReference>
<dbReference type="EC" id="1.2.7.3" evidence="5"/>
<dbReference type="CDD" id="cd07034">
    <property type="entry name" value="TPP_PYR_PFOR_IOR-alpha_like"/>
    <property type="match status" value="1"/>
</dbReference>
<dbReference type="PANTHER" id="PTHR32154">
    <property type="entry name" value="PYRUVATE-FLAVODOXIN OXIDOREDUCTASE-RELATED"/>
    <property type="match status" value="1"/>
</dbReference>
<feature type="domain" description="Pyruvate/ketoisovalerate oxidoreductase catalytic" evidence="2">
    <location>
        <begin position="21"/>
        <end position="209"/>
    </location>
</feature>
<evidence type="ECO:0000259" key="2">
    <source>
        <dbReference type="Pfam" id="PF01558"/>
    </source>
</evidence>
<proteinExistence type="predicted"/>
<dbReference type="Pfam" id="PF17147">
    <property type="entry name" value="PFOR_II"/>
    <property type="match status" value="1"/>
</dbReference>
<name>A0A7W7Y608_9BACT</name>
<dbReference type="InterPro" id="IPR050722">
    <property type="entry name" value="Pyruvate:ferred/Flavod_OxRd"/>
</dbReference>
<gene>
    <name evidence="5" type="ORF">HNR37_002093</name>
</gene>
<protein>
    <submittedName>
        <fullName evidence="5">2-oxoglutarate ferredoxin oxidoreductase subunit alpha</fullName>
        <ecNumber evidence="5">1.2.7.11</ecNumber>
        <ecNumber evidence="5">1.2.7.3</ecNumber>
    </submittedName>
</protein>
<dbReference type="RefSeq" id="WP_183733834.1">
    <property type="nucleotide sequence ID" value="NZ_JACHID010000015.1"/>
</dbReference>
<evidence type="ECO:0000313" key="5">
    <source>
        <dbReference type="EMBL" id="MBB5022750.1"/>
    </source>
</evidence>
<dbReference type="Gene3D" id="3.40.920.10">
    <property type="entry name" value="Pyruvate-ferredoxin oxidoreductase, PFOR, domain III"/>
    <property type="match status" value="1"/>
</dbReference>
<dbReference type="FunFam" id="3.40.50.970:FF:000022">
    <property type="entry name" value="2-oxoglutarate ferredoxin oxidoreductase alpha subunit"/>
    <property type="match status" value="1"/>
</dbReference>